<evidence type="ECO:0000256" key="6">
    <source>
        <dbReference type="SAM" id="MobiDB-lite"/>
    </source>
</evidence>
<evidence type="ECO:0000256" key="4">
    <source>
        <dbReference type="ARBA" id="ARBA00023136"/>
    </source>
</evidence>
<dbReference type="PANTHER" id="PTHR43701:SF2">
    <property type="entry name" value="MEMBRANE TRANSPORTER PROTEIN YJNA-RELATED"/>
    <property type="match status" value="1"/>
</dbReference>
<keyword evidence="4 5" id="KW-0472">Membrane</keyword>
<dbReference type="Proteomes" id="UP000634308">
    <property type="component" value="Unassembled WGS sequence"/>
</dbReference>
<dbReference type="Pfam" id="PF01925">
    <property type="entry name" value="TauE"/>
    <property type="match status" value="1"/>
</dbReference>
<protein>
    <recommendedName>
        <fullName evidence="5">Probable membrane transporter protein</fullName>
    </recommendedName>
</protein>
<keyword evidence="2 5" id="KW-0812">Transmembrane</keyword>
<feature type="transmembrane region" description="Helical" evidence="5">
    <location>
        <begin position="147"/>
        <end position="172"/>
    </location>
</feature>
<evidence type="ECO:0000256" key="1">
    <source>
        <dbReference type="ARBA" id="ARBA00004141"/>
    </source>
</evidence>
<evidence type="ECO:0000313" key="8">
    <source>
        <dbReference type="Proteomes" id="UP000634308"/>
    </source>
</evidence>
<feature type="region of interest" description="Disordered" evidence="6">
    <location>
        <begin position="117"/>
        <end position="139"/>
    </location>
</feature>
<keyword evidence="5" id="KW-1003">Cell membrane</keyword>
<feature type="transmembrane region" description="Helical" evidence="5">
    <location>
        <begin position="45"/>
        <end position="62"/>
    </location>
</feature>
<evidence type="ECO:0000256" key="2">
    <source>
        <dbReference type="ARBA" id="ARBA00022692"/>
    </source>
</evidence>
<feature type="compositionally biased region" description="Low complexity" evidence="6">
    <location>
        <begin position="122"/>
        <end position="139"/>
    </location>
</feature>
<organism evidence="7 8">
    <name type="scientific">Deinococcus seoulensis</name>
    <dbReference type="NCBI Taxonomy" id="1837379"/>
    <lineage>
        <taxon>Bacteria</taxon>
        <taxon>Thermotogati</taxon>
        <taxon>Deinococcota</taxon>
        <taxon>Deinococci</taxon>
        <taxon>Deinococcales</taxon>
        <taxon>Deinococcaceae</taxon>
        <taxon>Deinococcus</taxon>
    </lineage>
</organism>
<dbReference type="InterPro" id="IPR002781">
    <property type="entry name" value="TM_pro_TauE-like"/>
</dbReference>
<proteinExistence type="inferred from homology"/>
<gene>
    <name evidence="7" type="ORF">GCM10008959_34130</name>
</gene>
<feature type="transmembrane region" description="Helical" evidence="5">
    <location>
        <begin position="94"/>
        <end position="113"/>
    </location>
</feature>
<evidence type="ECO:0000256" key="5">
    <source>
        <dbReference type="RuleBase" id="RU363041"/>
    </source>
</evidence>
<dbReference type="EMBL" id="BMQM01000030">
    <property type="protein sequence ID" value="GGR69275.1"/>
    <property type="molecule type" value="Genomic_DNA"/>
</dbReference>
<dbReference type="PANTHER" id="PTHR43701">
    <property type="entry name" value="MEMBRANE TRANSPORTER PROTEIN MJ0441-RELATED"/>
    <property type="match status" value="1"/>
</dbReference>
<comment type="caution">
    <text evidence="7">The sequence shown here is derived from an EMBL/GenBank/DDBJ whole genome shotgun (WGS) entry which is preliminary data.</text>
</comment>
<keyword evidence="8" id="KW-1185">Reference proteome</keyword>
<evidence type="ECO:0000313" key="7">
    <source>
        <dbReference type="EMBL" id="GGR69275.1"/>
    </source>
</evidence>
<reference evidence="8" key="1">
    <citation type="journal article" date="2019" name="Int. J. Syst. Evol. Microbiol.">
        <title>The Global Catalogue of Microorganisms (GCM) 10K type strain sequencing project: providing services to taxonomists for standard genome sequencing and annotation.</title>
        <authorList>
            <consortium name="The Broad Institute Genomics Platform"/>
            <consortium name="The Broad Institute Genome Sequencing Center for Infectious Disease"/>
            <person name="Wu L."/>
            <person name="Ma J."/>
        </authorList>
    </citation>
    <scope>NUCLEOTIDE SEQUENCE [LARGE SCALE GENOMIC DNA]</scope>
    <source>
        <strain evidence="8">JCM 31404</strain>
    </source>
</reference>
<dbReference type="InterPro" id="IPR051598">
    <property type="entry name" value="TSUP/Inactive_protease-like"/>
</dbReference>
<feature type="transmembrane region" description="Helical" evidence="5">
    <location>
        <begin position="71"/>
        <end position="88"/>
    </location>
</feature>
<feature type="transmembrane region" description="Helical" evidence="5">
    <location>
        <begin position="208"/>
        <end position="226"/>
    </location>
</feature>
<name>A0ABQ2RZF0_9DEIO</name>
<comment type="subcellular location">
    <subcellularLocation>
        <location evidence="5">Cell membrane</location>
        <topology evidence="5">Multi-pass membrane protein</topology>
    </subcellularLocation>
    <subcellularLocation>
        <location evidence="1">Membrane</location>
        <topology evidence="1">Multi-pass membrane protein</topology>
    </subcellularLocation>
</comment>
<dbReference type="RefSeq" id="WP_189066195.1">
    <property type="nucleotide sequence ID" value="NZ_BMQM01000030.1"/>
</dbReference>
<keyword evidence="3 5" id="KW-1133">Transmembrane helix</keyword>
<comment type="similarity">
    <text evidence="5">Belongs to the 4-toluene sulfonate uptake permease (TSUP) (TC 2.A.102) family.</text>
</comment>
<evidence type="ECO:0000256" key="3">
    <source>
        <dbReference type="ARBA" id="ARBA00022989"/>
    </source>
</evidence>
<sequence>MSMALIGAVLIGLSLGLLGSGGSILTVPVLVYLAGEPEKLAVTESLAIVGLISLFSAVPYALRRAIDVRRVLLFGLPGMLGTALGTALSAHLSGAAQLTLFAAVMLLSATLMFRPPPTRTDQPSGGQSSGEQPSGEQSPLMTAAQGLGVGVLTGVVGVGGGFLIIPALVLLGGLPMNLAVGTSLVIITMNSATGFARHLSLPGTAEQLHWPLILTFGLIGVGGSLLGSRLNGRVSNVALRRGFAAFLVVMGSYVLATNAPRVLHPAPPQAAVLGR</sequence>
<feature type="transmembrane region" description="Helical" evidence="5">
    <location>
        <begin position="238"/>
        <end position="256"/>
    </location>
</feature>
<accession>A0ABQ2RZF0</accession>